<dbReference type="InterPro" id="IPR015422">
    <property type="entry name" value="PyrdxlP-dep_Trfase_small"/>
</dbReference>
<dbReference type="InterPro" id="IPR010977">
    <property type="entry name" value="Aromatic_deC"/>
</dbReference>
<proteinExistence type="inferred from homology"/>
<dbReference type="GO" id="GO:0030170">
    <property type="term" value="F:pyridoxal phosphate binding"/>
    <property type="evidence" value="ECO:0007669"/>
    <property type="project" value="InterPro"/>
</dbReference>
<keyword evidence="9" id="KW-1185">Reference proteome</keyword>
<dbReference type="InterPro" id="IPR015421">
    <property type="entry name" value="PyrdxlP-dep_Trfase_major"/>
</dbReference>
<dbReference type="OrthoDB" id="639767at2759"/>
<comment type="cofactor">
    <cofactor evidence="1 6 7">
        <name>pyridoxal 5'-phosphate</name>
        <dbReference type="ChEBI" id="CHEBI:597326"/>
    </cofactor>
</comment>
<evidence type="ECO:0000256" key="5">
    <source>
        <dbReference type="ARBA" id="ARBA00023239"/>
    </source>
</evidence>
<dbReference type="AlphaFoldDB" id="A0A6A5W1C7"/>
<dbReference type="PANTHER" id="PTHR11999">
    <property type="entry name" value="GROUP II PYRIDOXAL-5-PHOSPHATE DECARBOXYLASE"/>
    <property type="match status" value="1"/>
</dbReference>
<dbReference type="Proteomes" id="UP000799779">
    <property type="component" value="Unassembled WGS sequence"/>
</dbReference>
<evidence type="ECO:0000256" key="4">
    <source>
        <dbReference type="ARBA" id="ARBA00022898"/>
    </source>
</evidence>
<dbReference type="InterPro" id="IPR021115">
    <property type="entry name" value="Pyridoxal-P_BS"/>
</dbReference>
<dbReference type="Gene3D" id="3.90.1150.10">
    <property type="entry name" value="Aspartate Aminotransferase, domain 1"/>
    <property type="match status" value="1"/>
</dbReference>
<accession>A0A6A5W1C7</accession>
<sequence>MDSSQFRDAAHAALEEIIKYYDTVADRPVLPSVAPGYLKPLLPPGPPQTGEQWSQIQSDIDRVIMPGLTHWQSPKFMAFYPCNSSFPAMLGEMYSGAFNAAAFNWICSPAVTELETVVMDWLAKMIGLPECYLSEGEGGGIIQGTASEVIVTAVVAARERIIRRRLKDMPEGEEKLDKAAEMRGKLVALGSEHAHSSTQKAAMIAGTRFRTVPAPPEAGFRVTKEALRKTIEECRAKGLEPYYFTATLGSTATCAVDDLEGVAELAQENPDIWIHVDAAYAGSALVCSEYHHLCTPMQHFDSFNFNLHKWLLVNFDCSAFFIKKRRDLTDTYTLTPSFLRNEYTDKGLVTDYRDWQIPLGRRFRSLKVWFVLRSYGVEGLQKFIRRHITLGEYFHGLLVGRKDLFTVVTGPAFALTTFYINPTRPSAAVSSSPANTPNPAHEAYTNDFTSDAEAQYREEANRITKEVYERVNSTGEFYLTGAVAGGVFVIRVVSATERAEEKWLERLFEVLVEYAGDALKRDVKGGRTVEMVDG</sequence>
<dbReference type="PANTHER" id="PTHR11999:SF70">
    <property type="entry name" value="MIP05841P"/>
    <property type="match status" value="1"/>
</dbReference>
<evidence type="ECO:0000256" key="6">
    <source>
        <dbReference type="PIRSR" id="PIRSR602129-50"/>
    </source>
</evidence>
<evidence type="ECO:0000256" key="2">
    <source>
        <dbReference type="ARBA" id="ARBA00009533"/>
    </source>
</evidence>
<comment type="similarity">
    <text evidence="2 7">Belongs to the group II decarboxylase family.</text>
</comment>
<gene>
    <name evidence="8" type="ORF">P154DRAFT_526256</name>
</gene>
<name>A0A6A5W1C7_9PLEO</name>
<evidence type="ECO:0000313" key="8">
    <source>
        <dbReference type="EMBL" id="KAF1995563.1"/>
    </source>
</evidence>
<dbReference type="PRINTS" id="PR00800">
    <property type="entry name" value="YHDCRBOXLASE"/>
</dbReference>
<evidence type="ECO:0000256" key="1">
    <source>
        <dbReference type="ARBA" id="ARBA00001933"/>
    </source>
</evidence>
<reference evidence="8" key="1">
    <citation type="journal article" date="2020" name="Stud. Mycol.">
        <title>101 Dothideomycetes genomes: a test case for predicting lifestyles and emergence of pathogens.</title>
        <authorList>
            <person name="Haridas S."/>
            <person name="Albert R."/>
            <person name="Binder M."/>
            <person name="Bloem J."/>
            <person name="Labutti K."/>
            <person name="Salamov A."/>
            <person name="Andreopoulos B."/>
            <person name="Baker S."/>
            <person name="Barry K."/>
            <person name="Bills G."/>
            <person name="Bluhm B."/>
            <person name="Cannon C."/>
            <person name="Castanera R."/>
            <person name="Culley D."/>
            <person name="Daum C."/>
            <person name="Ezra D."/>
            <person name="Gonzalez J."/>
            <person name="Henrissat B."/>
            <person name="Kuo A."/>
            <person name="Liang C."/>
            <person name="Lipzen A."/>
            <person name="Lutzoni F."/>
            <person name="Magnuson J."/>
            <person name="Mondo S."/>
            <person name="Nolan M."/>
            <person name="Ohm R."/>
            <person name="Pangilinan J."/>
            <person name="Park H.-J."/>
            <person name="Ramirez L."/>
            <person name="Alfaro M."/>
            <person name="Sun H."/>
            <person name="Tritt A."/>
            <person name="Yoshinaga Y."/>
            <person name="Zwiers L.-H."/>
            <person name="Turgeon B."/>
            <person name="Goodwin S."/>
            <person name="Spatafora J."/>
            <person name="Crous P."/>
            <person name="Grigoriev I."/>
        </authorList>
    </citation>
    <scope>NUCLEOTIDE SEQUENCE</scope>
    <source>
        <strain evidence="8">CBS 123094</strain>
    </source>
</reference>
<dbReference type="Gene3D" id="1.20.1340.10">
    <property type="entry name" value="dopa decarboxylase, N-terminal domain"/>
    <property type="match status" value="1"/>
</dbReference>
<dbReference type="GO" id="GO:0005737">
    <property type="term" value="C:cytoplasm"/>
    <property type="evidence" value="ECO:0007669"/>
    <property type="project" value="TreeGrafter"/>
</dbReference>
<feature type="modified residue" description="N6-(pyridoxal phosphate)lysine" evidence="6">
    <location>
        <position position="309"/>
    </location>
</feature>
<protein>
    <submittedName>
        <fullName evidence="8">Dopa decarboxylase-like protein</fullName>
    </submittedName>
</protein>
<evidence type="ECO:0000313" key="9">
    <source>
        <dbReference type="Proteomes" id="UP000799779"/>
    </source>
</evidence>
<evidence type="ECO:0000256" key="7">
    <source>
        <dbReference type="RuleBase" id="RU000382"/>
    </source>
</evidence>
<dbReference type="EMBL" id="ML977637">
    <property type="protein sequence ID" value="KAF1995563.1"/>
    <property type="molecule type" value="Genomic_DNA"/>
</dbReference>
<keyword evidence="4 6" id="KW-0663">Pyridoxal phosphate</keyword>
<dbReference type="SUPFAM" id="SSF53383">
    <property type="entry name" value="PLP-dependent transferases"/>
    <property type="match status" value="1"/>
</dbReference>
<dbReference type="Pfam" id="PF00282">
    <property type="entry name" value="Pyridoxal_deC"/>
    <property type="match status" value="1"/>
</dbReference>
<evidence type="ECO:0000256" key="3">
    <source>
        <dbReference type="ARBA" id="ARBA00022793"/>
    </source>
</evidence>
<organism evidence="8 9">
    <name type="scientific">Amniculicola lignicola CBS 123094</name>
    <dbReference type="NCBI Taxonomy" id="1392246"/>
    <lineage>
        <taxon>Eukaryota</taxon>
        <taxon>Fungi</taxon>
        <taxon>Dikarya</taxon>
        <taxon>Ascomycota</taxon>
        <taxon>Pezizomycotina</taxon>
        <taxon>Dothideomycetes</taxon>
        <taxon>Pleosporomycetidae</taxon>
        <taxon>Pleosporales</taxon>
        <taxon>Amniculicolaceae</taxon>
        <taxon>Amniculicola</taxon>
    </lineage>
</organism>
<dbReference type="GO" id="GO:0006520">
    <property type="term" value="P:amino acid metabolic process"/>
    <property type="evidence" value="ECO:0007669"/>
    <property type="project" value="InterPro"/>
</dbReference>
<dbReference type="InterPro" id="IPR015424">
    <property type="entry name" value="PyrdxlP-dep_Trfase"/>
</dbReference>
<dbReference type="PROSITE" id="PS00392">
    <property type="entry name" value="DDC_GAD_HDC_YDC"/>
    <property type="match status" value="1"/>
</dbReference>
<dbReference type="GO" id="GO:0016831">
    <property type="term" value="F:carboxy-lyase activity"/>
    <property type="evidence" value="ECO:0007669"/>
    <property type="project" value="UniProtKB-KW"/>
</dbReference>
<keyword evidence="5 7" id="KW-0456">Lyase</keyword>
<dbReference type="Gene3D" id="3.40.640.10">
    <property type="entry name" value="Type I PLP-dependent aspartate aminotransferase-like (Major domain)"/>
    <property type="match status" value="1"/>
</dbReference>
<keyword evidence="3" id="KW-0210">Decarboxylase</keyword>
<dbReference type="GO" id="GO:0019752">
    <property type="term" value="P:carboxylic acid metabolic process"/>
    <property type="evidence" value="ECO:0007669"/>
    <property type="project" value="InterPro"/>
</dbReference>
<dbReference type="InterPro" id="IPR002129">
    <property type="entry name" value="PyrdxlP-dep_de-COase"/>
</dbReference>